<dbReference type="InterPro" id="IPR007995">
    <property type="entry name" value="DUF742"/>
</dbReference>
<organism evidence="1 2">
    <name type="scientific">Streptomyces montanus</name>
    <dbReference type="NCBI Taxonomy" id="2580423"/>
    <lineage>
        <taxon>Bacteria</taxon>
        <taxon>Bacillati</taxon>
        <taxon>Actinomycetota</taxon>
        <taxon>Actinomycetes</taxon>
        <taxon>Kitasatosporales</taxon>
        <taxon>Streptomycetaceae</taxon>
        <taxon>Streptomyces</taxon>
    </lineage>
</organism>
<dbReference type="RefSeq" id="WP_138044973.1">
    <property type="nucleotide sequence ID" value="NZ_VBZC01000010.1"/>
</dbReference>
<dbReference type="Proteomes" id="UP000305906">
    <property type="component" value="Unassembled WGS sequence"/>
</dbReference>
<sequence length="125" mass="13219">MAAFAGRSWTRQASEGPAHFILTGGQTRPSRDLRVETLLTAHDPAPPTGSQIPEAEQAIALCRGQPSSVAEIAALVDLPVQITKVLLSRLMDAGALAVADKPATHTPDDFVTLLEAVRDGLQRSL</sequence>
<protein>
    <submittedName>
        <fullName evidence="1">DUF742 domain-containing protein</fullName>
    </submittedName>
</protein>
<dbReference type="EMBL" id="VBZC01000010">
    <property type="protein sequence ID" value="TLS46099.1"/>
    <property type="molecule type" value="Genomic_DNA"/>
</dbReference>
<evidence type="ECO:0000313" key="1">
    <source>
        <dbReference type="EMBL" id="TLS46099.1"/>
    </source>
</evidence>
<keyword evidence="2" id="KW-1185">Reference proteome</keyword>
<proteinExistence type="predicted"/>
<dbReference type="PANTHER" id="PTHR36221:SF1">
    <property type="entry name" value="DUF742 DOMAIN-CONTAINING PROTEIN"/>
    <property type="match status" value="1"/>
</dbReference>
<comment type="caution">
    <text evidence="1">The sequence shown here is derived from an EMBL/GenBank/DDBJ whole genome shotgun (WGS) entry which is preliminary data.</text>
</comment>
<name>A0A5R9FTZ2_9ACTN</name>
<dbReference type="PANTHER" id="PTHR36221">
    <property type="entry name" value="DUF742 DOMAIN-CONTAINING PROTEIN"/>
    <property type="match status" value="1"/>
</dbReference>
<dbReference type="Pfam" id="PF05331">
    <property type="entry name" value="DUF742"/>
    <property type="match status" value="1"/>
</dbReference>
<evidence type="ECO:0000313" key="2">
    <source>
        <dbReference type="Proteomes" id="UP000305906"/>
    </source>
</evidence>
<reference evidence="1 2" key="1">
    <citation type="submission" date="2019-05" db="EMBL/GenBank/DDBJ databases">
        <title>Streptomyces sp. NEAU-C151, a novel actinomycete isolated from soil.</title>
        <authorList>
            <person name="Han L."/>
            <person name="Jiang H."/>
        </authorList>
    </citation>
    <scope>NUCLEOTIDE SEQUENCE [LARGE SCALE GENOMIC DNA]</scope>
    <source>
        <strain evidence="1 2">NEAU-C151</strain>
    </source>
</reference>
<dbReference type="AlphaFoldDB" id="A0A5R9FTZ2"/>
<gene>
    <name evidence="1" type="ORF">FE633_11175</name>
</gene>
<accession>A0A5R9FTZ2</accession>